<dbReference type="PANTHER" id="PTHR34068">
    <property type="entry name" value="UPF0145 PROTEIN YBJQ"/>
    <property type="match status" value="1"/>
</dbReference>
<dbReference type="RefSeq" id="WP_240711896.1">
    <property type="nucleotide sequence ID" value="NZ_JAKVTV010000001.1"/>
</dbReference>
<dbReference type="SUPFAM" id="SSF117782">
    <property type="entry name" value="YbjQ-like"/>
    <property type="match status" value="1"/>
</dbReference>
<sequence>MLQPRDILVITTPEPVHEKLKQHIKPITSHVVAGTNIFSDVFASWSDVFGGRSKSYQKQLTSLYNEAIERLQLQAYHLGADCIVGLNIDIDEIAGGGKSMFMITAIGTAANLEKKGSEARGRDNKTVEGAVSLADLEDMRIRKTYVKKASEGSLELSNDVWEYLIRNRVTELYPYILNTFVKYFDNGAYSSPESMDILKNHTINYLSSLPRDKQTELIYDTLSQEELGQYSRKLMFRVTENENLLDFEKVKELLDSVDLKIRKRGLSLFRYDKPYYDTVDLEELESIKESLPDYFKKLGDYTTKKTMLTGKEVEVWECKCGRKNNLDLVYCVDCHQDIYGFYREEINLEKAQEIIDEKIDLIRGLLPQQKSLVS</sequence>
<evidence type="ECO:0000313" key="2">
    <source>
        <dbReference type="EMBL" id="MCH4821766.1"/>
    </source>
</evidence>
<comment type="caution">
    <text evidence="2">The sequence shown here is derived from an EMBL/GenBank/DDBJ whole genome shotgun (WGS) entry which is preliminary data.</text>
</comment>
<dbReference type="InterPro" id="IPR002765">
    <property type="entry name" value="UPF0145_YbjQ-like"/>
</dbReference>
<dbReference type="AlphaFoldDB" id="A0A9X1V172"/>
<evidence type="ECO:0000313" key="3">
    <source>
        <dbReference type="Proteomes" id="UP001139226"/>
    </source>
</evidence>
<gene>
    <name evidence="2" type="ORF">ML462_01155</name>
</gene>
<dbReference type="Pfam" id="PF01906">
    <property type="entry name" value="YbjQ_1"/>
    <property type="match status" value="1"/>
</dbReference>
<organism evidence="2 3">
    <name type="scientific">Christiangramia lutea</name>
    <dbReference type="NCBI Taxonomy" id="1607951"/>
    <lineage>
        <taxon>Bacteria</taxon>
        <taxon>Pseudomonadati</taxon>
        <taxon>Bacteroidota</taxon>
        <taxon>Flavobacteriia</taxon>
        <taxon>Flavobacteriales</taxon>
        <taxon>Flavobacteriaceae</taxon>
        <taxon>Christiangramia</taxon>
    </lineage>
</organism>
<dbReference type="Gene3D" id="3.30.110.70">
    <property type="entry name" value="Hypothetical protein apc22750. Chain B"/>
    <property type="match status" value="1"/>
</dbReference>
<keyword evidence="3" id="KW-1185">Reference proteome</keyword>
<dbReference type="Proteomes" id="UP001139226">
    <property type="component" value="Unassembled WGS sequence"/>
</dbReference>
<proteinExistence type="inferred from homology"/>
<dbReference type="PANTHER" id="PTHR34068:SF1">
    <property type="entry name" value="UPF0145 PROTEIN YBJQ"/>
    <property type="match status" value="1"/>
</dbReference>
<evidence type="ECO:0000256" key="1">
    <source>
        <dbReference type="ARBA" id="ARBA00010751"/>
    </source>
</evidence>
<comment type="similarity">
    <text evidence="1">Belongs to the UPF0145 family.</text>
</comment>
<accession>A0A9X1V172</accession>
<dbReference type="InterPro" id="IPR035439">
    <property type="entry name" value="UPF0145_dom_sf"/>
</dbReference>
<name>A0A9X1V172_9FLAO</name>
<dbReference type="EMBL" id="JAKVTV010000001">
    <property type="protein sequence ID" value="MCH4821766.1"/>
    <property type="molecule type" value="Genomic_DNA"/>
</dbReference>
<protein>
    <submittedName>
        <fullName evidence="2">YbjQ family protein</fullName>
    </submittedName>
</protein>
<reference evidence="2" key="1">
    <citation type="submission" date="2022-03" db="EMBL/GenBank/DDBJ databases">
        <title>Gramella crocea sp. nov., isolated from activated sludge of a seafood processing plant.</title>
        <authorList>
            <person name="Zhang X."/>
        </authorList>
    </citation>
    <scope>NUCLEOTIDE SEQUENCE</scope>
    <source>
        <strain evidence="2">YJ019</strain>
    </source>
</reference>